<reference evidence="2" key="2">
    <citation type="submission" date="2025-08" db="UniProtKB">
        <authorList>
            <consortium name="Ensembl"/>
        </authorList>
    </citation>
    <scope>IDENTIFICATION</scope>
</reference>
<dbReference type="GO" id="GO:0005929">
    <property type="term" value="C:cilium"/>
    <property type="evidence" value="ECO:0007669"/>
    <property type="project" value="TreeGrafter"/>
</dbReference>
<organism evidence="2 3">
    <name type="scientific">Ciona savignyi</name>
    <name type="common">Pacific transparent sea squirt</name>
    <dbReference type="NCBI Taxonomy" id="51511"/>
    <lineage>
        <taxon>Eukaryota</taxon>
        <taxon>Metazoa</taxon>
        <taxon>Chordata</taxon>
        <taxon>Tunicata</taxon>
        <taxon>Ascidiacea</taxon>
        <taxon>Phlebobranchia</taxon>
        <taxon>Cionidae</taxon>
        <taxon>Ciona</taxon>
    </lineage>
</organism>
<dbReference type="Pfam" id="PF00085">
    <property type="entry name" value="Thioredoxin"/>
    <property type="match status" value="1"/>
</dbReference>
<dbReference type="GO" id="GO:0060271">
    <property type="term" value="P:cilium assembly"/>
    <property type="evidence" value="ECO:0007669"/>
    <property type="project" value="TreeGrafter"/>
</dbReference>
<keyword evidence="3" id="KW-1185">Reference proteome</keyword>
<reference evidence="3" key="1">
    <citation type="submission" date="2003-08" db="EMBL/GenBank/DDBJ databases">
        <authorList>
            <person name="Birren B."/>
            <person name="Nusbaum C."/>
            <person name="Abebe A."/>
            <person name="Abouelleil A."/>
            <person name="Adekoya E."/>
            <person name="Ait-zahra M."/>
            <person name="Allen N."/>
            <person name="Allen T."/>
            <person name="An P."/>
            <person name="Anderson M."/>
            <person name="Anderson S."/>
            <person name="Arachchi H."/>
            <person name="Armbruster J."/>
            <person name="Bachantsang P."/>
            <person name="Baldwin J."/>
            <person name="Barry A."/>
            <person name="Bayul T."/>
            <person name="Blitshsteyn B."/>
            <person name="Bloom T."/>
            <person name="Blye J."/>
            <person name="Boguslavskiy L."/>
            <person name="Borowsky M."/>
            <person name="Boukhgalter B."/>
            <person name="Brunache A."/>
            <person name="Butler J."/>
            <person name="Calixte N."/>
            <person name="Calvo S."/>
            <person name="Camarata J."/>
            <person name="Campo K."/>
            <person name="Chang J."/>
            <person name="Cheshatsang Y."/>
            <person name="Citroen M."/>
            <person name="Collymore A."/>
            <person name="Considine T."/>
            <person name="Cook A."/>
            <person name="Cooke P."/>
            <person name="Corum B."/>
            <person name="Cuomo C."/>
            <person name="David R."/>
            <person name="Dawoe T."/>
            <person name="Degray S."/>
            <person name="Dodge S."/>
            <person name="Dooley K."/>
            <person name="Dorje P."/>
            <person name="Dorjee K."/>
            <person name="Dorris L."/>
            <person name="Duffey N."/>
            <person name="Dupes A."/>
            <person name="Elkins T."/>
            <person name="Engels R."/>
            <person name="Erickson J."/>
            <person name="Farina A."/>
            <person name="Faro S."/>
            <person name="Ferreira P."/>
            <person name="Fischer H."/>
            <person name="Fitzgerald M."/>
            <person name="Foley K."/>
            <person name="Gage D."/>
            <person name="Galagan J."/>
            <person name="Gearin G."/>
            <person name="Gnerre S."/>
            <person name="Gnirke A."/>
            <person name="Goyette A."/>
            <person name="Graham J."/>
            <person name="Grandbois E."/>
            <person name="Gyaltsen K."/>
            <person name="Hafez N."/>
            <person name="Hagopian D."/>
            <person name="Hagos B."/>
            <person name="Hall J."/>
            <person name="Hatcher B."/>
            <person name="Heller A."/>
            <person name="Higgins H."/>
            <person name="Honan T."/>
            <person name="Horn A."/>
            <person name="Houde N."/>
            <person name="Hughes L."/>
            <person name="Hulme W."/>
            <person name="Husby E."/>
            <person name="Iliev I."/>
            <person name="Jaffe D."/>
            <person name="Jones C."/>
            <person name="Kamal M."/>
            <person name="Kamat A."/>
            <person name="Kamvysselis M."/>
            <person name="Karlsson E."/>
            <person name="Kells C."/>
            <person name="Kieu A."/>
            <person name="Kisner P."/>
            <person name="Kodira C."/>
            <person name="Kulbokas E."/>
            <person name="Labutti K."/>
            <person name="Lama D."/>
            <person name="Landers T."/>
            <person name="Leger J."/>
            <person name="Levine S."/>
            <person name="Lewis D."/>
            <person name="Lewis T."/>
            <person name="Lindblad-toh K."/>
            <person name="Liu X."/>
            <person name="Lokyitsang T."/>
            <person name="Lokyitsang Y."/>
            <person name="Lucien O."/>
            <person name="Lui A."/>
            <person name="Ma L.J."/>
            <person name="Mabbitt R."/>
            <person name="Macdonald J."/>
            <person name="Maclean C."/>
            <person name="Major J."/>
            <person name="Manning J."/>
            <person name="Marabella R."/>
            <person name="Maru K."/>
            <person name="Matthews C."/>
            <person name="Mauceli E."/>
            <person name="Mccarthy M."/>
            <person name="Mcdonough S."/>
            <person name="Mcghee T."/>
            <person name="Meldrim J."/>
            <person name="Meneus L."/>
            <person name="Mesirov J."/>
            <person name="Mihalev A."/>
            <person name="Mihova T."/>
            <person name="Mikkelsen T."/>
            <person name="Mlenga V."/>
            <person name="Moru K."/>
            <person name="Mozes J."/>
            <person name="Mulrain L."/>
            <person name="Munson G."/>
            <person name="Naylor J."/>
            <person name="Newes C."/>
            <person name="Nguyen C."/>
            <person name="Nguyen N."/>
            <person name="Nguyen T."/>
            <person name="Nicol R."/>
            <person name="Nielsen C."/>
            <person name="Nizzari M."/>
            <person name="Norbu C."/>
            <person name="Norbu N."/>
            <person name="O'donnell P."/>
            <person name="Okoawo O."/>
            <person name="O'leary S."/>
            <person name="Omotosho B."/>
            <person name="O'neill K."/>
            <person name="Osman S."/>
            <person name="Parker S."/>
            <person name="Perrin D."/>
            <person name="Phunkhang P."/>
            <person name="Piqani B."/>
            <person name="Purcell S."/>
            <person name="Rachupka T."/>
            <person name="Ramasamy U."/>
            <person name="Rameau R."/>
            <person name="Ray V."/>
            <person name="Raymond C."/>
            <person name="Retta R."/>
            <person name="Richardson S."/>
            <person name="Rise C."/>
            <person name="Rodriguez J."/>
            <person name="Rogers J."/>
            <person name="Rogov P."/>
            <person name="Rutman M."/>
            <person name="Schupbach R."/>
            <person name="Seaman C."/>
            <person name="Settipalli S."/>
            <person name="Sharpe T."/>
            <person name="Sheridan J."/>
            <person name="Sherpa N."/>
            <person name="Shi J."/>
            <person name="Smirnov S."/>
            <person name="Smith C."/>
            <person name="Sougnez C."/>
            <person name="Spencer B."/>
            <person name="Stalker J."/>
            <person name="Stange-thomann N."/>
            <person name="Stavropoulos S."/>
            <person name="Stetson K."/>
            <person name="Stone C."/>
            <person name="Stone S."/>
            <person name="Stubbs M."/>
            <person name="Talamas J."/>
            <person name="Tchuinga P."/>
            <person name="Tenzing P."/>
            <person name="Tesfaye S."/>
            <person name="Theodore J."/>
            <person name="Thoulutsang Y."/>
            <person name="Topham K."/>
            <person name="Towey S."/>
            <person name="Tsamla T."/>
            <person name="Tsomo N."/>
            <person name="Vallee D."/>
            <person name="Vassiliev H."/>
            <person name="Venkataraman V."/>
            <person name="Vinson J."/>
            <person name="Vo A."/>
            <person name="Wade C."/>
            <person name="Wang S."/>
            <person name="Wangchuk T."/>
            <person name="Wangdi T."/>
            <person name="Whittaker C."/>
            <person name="Wilkinson J."/>
            <person name="Wu Y."/>
            <person name="Wyman D."/>
            <person name="Yadav S."/>
            <person name="Yang S."/>
            <person name="Yang X."/>
            <person name="Yeager S."/>
            <person name="Yee E."/>
            <person name="Young G."/>
            <person name="Zainoun J."/>
            <person name="Zembeck L."/>
            <person name="Zimmer A."/>
            <person name="Zody M."/>
            <person name="Lander E."/>
        </authorList>
    </citation>
    <scope>NUCLEOTIDE SEQUENCE [LARGE SCALE GENOMIC DNA]</scope>
</reference>
<dbReference type="GeneTree" id="ENSGT00390000002845"/>
<dbReference type="InterPro" id="IPR013766">
    <property type="entry name" value="Thioredoxin_domain"/>
</dbReference>
<reference evidence="2" key="3">
    <citation type="submission" date="2025-09" db="UniProtKB">
        <authorList>
            <consortium name="Ensembl"/>
        </authorList>
    </citation>
    <scope>IDENTIFICATION</scope>
</reference>
<dbReference type="SUPFAM" id="SSF52833">
    <property type="entry name" value="Thioredoxin-like"/>
    <property type="match status" value="1"/>
</dbReference>
<dbReference type="PANTHER" id="PTHR14684">
    <property type="entry name" value="THIOREDOXIN DOMAIN-CONTAINING PROTEIN 15"/>
    <property type="match status" value="1"/>
</dbReference>
<name>H2Y8E7_CIOSA</name>
<accession>H2Y8E7</accession>
<dbReference type="eggNOG" id="KOG2640">
    <property type="taxonomic scope" value="Eukaryota"/>
</dbReference>
<dbReference type="PANTHER" id="PTHR14684:SF2">
    <property type="entry name" value="THIOREDOXIN DOMAIN-CONTAINING PROTEIN 15"/>
    <property type="match status" value="1"/>
</dbReference>
<evidence type="ECO:0000259" key="1">
    <source>
        <dbReference type="Pfam" id="PF00085"/>
    </source>
</evidence>
<feature type="domain" description="Thioredoxin" evidence="1">
    <location>
        <begin position="72"/>
        <end position="156"/>
    </location>
</feature>
<dbReference type="Proteomes" id="UP000007875">
    <property type="component" value="Unassembled WGS sequence"/>
</dbReference>
<protein>
    <recommendedName>
        <fullName evidence="1">Thioredoxin domain-containing protein</fullName>
    </recommendedName>
</protein>
<dbReference type="AlphaFoldDB" id="H2Y8E7"/>
<evidence type="ECO:0000313" key="2">
    <source>
        <dbReference type="Ensembl" id="ENSCSAVP00000001595.1"/>
    </source>
</evidence>
<dbReference type="InterPro" id="IPR036249">
    <property type="entry name" value="Thioredoxin-like_sf"/>
</dbReference>
<dbReference type="Gene3D" id="3.40.30.10">
    <property type="entry name" value="Glutaredoxin"/>
    <property type="match status" value="1"/>
</dbReference>
<proteinExistence type="predicted"/>
<dbReference type="InterPro" id="IPR042418">
    <property type="entry name" value="TXNDC15"/>
</dbReference>
<dbReference type="HOGENOM" id="CLU_050221_2_1_1"/>
<dbReference type="InParanoid" id="H2Y8E7"/>
<dbReference type="Ensembl" id="ENSCSAVT00000001617.1">
    <property type="protein sequence ID" value="ENSCSAVP00000001595.1"/>
    <property type="gene ID" value="ENSCSAVG00000000916.1"/>
</dbReference>
<evidence type="ECO:0000313" key="3">
    <source>
        <dbReference type="Proteomes" id="UP000007875"/>
    </source>
</evidence>
<sequence>MTESLINTCPTSLLEYETNYTLFQHSGVFNEFLKPLKNCHNVGNDPVFPVTILMSVSQLLMHLGQHEPGVCAVVLFYATWCPFSMKMTPHYNALGRLFPTIPIVAVEVETQLNTFSSNQLRFGTISVPNLLIFQGPRAISRYNQSTTELPHLIQYMQQYIDVKSPDGCYNSSCIDVLTDQDYVGPLPTKLDEDTDWVLLFSCLLVLYFVLDKLRSKVL</sequence>